<dbReference type="Proteomes" id="UP000823631">
    <property type="component" value="Unassembled WGS sequence"/>
</dbReference>
<dbReference type="AlphaFoldDB" id="A0A9D9DAC9"/>
<keyword evidence="1" id="KW-1133">Transmembrane helix</keyword>
<feature type="transmembrane region" description="Helical" evidence="1">
    <location>
        <begin position="90"/>
        <end position="110"/>
    </location>
</feature>
<keyword evidence="1" id="KW-0812">Transmembrane</keyword>
<feature type="non-terminal residue" evidence="2">
    <location>
        <position position="197"/>
    </location>
</feature>
<dbReference type="GO" id="GO:0016301">
    <property type="term" value="F:kinase activity"/>
    <property type="evidence" value="ECO:0007669"/>
    <property type="project" value="UniProtKB-KW"/>
</dbReference>
<feature type="transmembrane region" description="Helical" evidence="1">
    <location>
        <begin position="130"/>
        <end position="153"/>
    </location>
</feature>
<dbReference type="PANTHER" id="PTHR40078:SF1">
    <property type="entry name" value="INTEGRAL MEMBRANE PROTEIN"/>
    <property type="match status" value="1"/>
</dbReference>
<feature type="transmembrane region" description="Helical" evidence="1">
    <location>
        <begin position="20"/>
        <end position="39"/>
    </location>
</feature>
<name>A0A9D9DAC9_9GAMM</name>
<evidence type="ECO:0000313" key="3">
    <source>
        <dbReference type="Proteomes" id="UP000823631"/>
    </source>
</evidence>
<accession>A0A9D9DAC9</accession>
<proteinExistence type="predicted"/>
<dbReference type="PANTHER" id="PTHR40078">
    <property type="entry name" value="INTEGRAL MEMBRANE PROTEIN-RELATED"/>
    <property type="match status" value="1"/>
</dbReference>
<dbReference type="EMBL" id="JADINH010000002">
    <property type="protein sequence ID" value="MBO8414762.1"/>
    <property type="molecule type" value="Genomic_DNA"/>
</dbReference>
<feature type="transmembrane region" description="Helical" evidence="1">
    <location>
        <begin position="59"/>
        <end position="78"/>
    </location>
</feature>
<reference evidence="2" key="1">
    <citation type="submission" date="2020-10" db="EMBL/GenBank/DDBJ databases">
        <authorList>
            <person name="Gilroy R."/>
        </authorList>
    </citation>
    <scope>NUCLEOTIDE SEQUENCE</scope>
    <source>
        <strain evidence="2">17213</strain>
    </source>
</reference>
<reference evidence="2" key="2">
    <citation type="journal article" date="2021" name="PeerJ">
        <title>Extensive microbial diversity within the chicken gut microbiome revealed by metagenomics and culture.</title>
        <authorList>
            <person name="Gilroy R."/>
            <person name="Ravi A."/>
            <person name="Getino M."/>
            <person name="Pursley I."/>
            <person name="Horton D.L."/>
            <person name="Alikhan N.F."/>
            <person name="Baker D."/>
            <person name="Gharbi K."/>
            <person name="Hall N."/>
            <person name="Watson M."/>
            <person name="Adriaenssens E.M."/>
            <person name="Foster-Nyarko E."/>
            <person name="Jarju S."/>
            <person name="Secka A."/>
            <person name="Antonio M."/>
            <person name="Oren A."/>
            <person name="Chaudhuri R.R."/>
            <person name="La Ragione R."/>
            <person name="Hildebrand F."/>
            <person name="Pallen M.J."/>
        </authorList>
    </citation>
    <scope>NUCLEOTIDE SEQUENCE</scope>
    <source>
        <strain evidence="2">17213</strain>
    </source>
</reference>
<evidence type="ECO:0000256" key="1">
    <source>
        <dbReference type="SAM" id="Phobius"/>
    </source>
</evidence>
<keyword evidence="1" id="KW-0472">Membrane</keyword>
<comment type="caution">
    <text evidence="2">The sequence shown here is derived from an EMBL/GenBank/DDBJ whole genome shotgun (WGS) entry which is preliminary data.</text>
</comment>
<keyword evidence="2" id="KW-0808">Transferase</keyword>
<sequence length="197" mass="21080">MTLIKNKRGMDLQEIIERNLVFLFAVFCSGVGISMVASADIGTTPISSSNYVISLHTPLSLGAMTFIFNCLLIVLQILLVGRKYAKEHALIIFLQIPVSVLMAAAIDLGMNTIAPLLPPEPWYAVKIGMVLAGSVILAIGVCLQVCADVAMISGEAFVKAISVKFNKEFGLVKTINDISLVVCAVIISLCCTGFTKI</sequence>
<organism evidence="2 3">
    <name type="scientific">Candidatus Avisuccinivibrio stercorigallinarum</name>
    <dbReference type="NCBI Taxonomy" id="2840704"/>
    <lineage>
        <taxon>Bacteria</taxon>
        <taxon>Pseudomonadati</taxon>
        <taxon>Pseudomonadota</taxon>
        <taxon>Gammaproteobacteria</taxon>
        <taxon>Aeromonadales</taxon>
        <taxon>Succinivibrionaceae</taxon>
        <taxon>Succinivibrionaceae incertae sedis</taxon>
        <taxon>Candidatus Avisuccinivibrio</taxon>
    </lineage>
</organism>
<dbReference type="InterPro" id="IPR038750">
    <property type="entry name" value="YczE/YyaS-like"/>
</dbReference>
<gene>
    <name evidence="2" type="ORF">IAB19_00055</name>
</gene>
<evidence type="ECO:0000313" key="2">
    <source>
        <dbReference type="EMBL" id="MBO8414762.1"/>
    </source>
</evidence>
<keyword evidence="2" id="KW-0418">Kinase</keyword>
<dbReference type="Pfam" id="PF19700">
    <property type="entry name" value="DUF6198"/>
    <property type="match status" value="1"/>
</dbReference>
<protein>
    <submittedName>
        <fullName evidence="2">Cytidylate kinase family protein</fullName>
    </submittedName>
</protein>